<dbReference type="Gene3D" id="2.40.50.140">
    <property type="entry name" value="Nucleic acid-binding proteins"/>
    <property type="match status" value="1"/>
</dbReference>
<dbReference type="EMBL" id="CAIM01000206">
    <property type="protein sequence ID" value="CCI17485.1"/>
    <property type="molecule type" value="Genomic_DNA"/>
</dbReference>
<feature type="active site" description="Nucleophile" evidence="4">
    <location>
        <position position="457"/>
    </location>
</feature>
<keyword evidence="1 4" id="KW-0489">Methyltransferase</keyword>
<dbReference type="GO" id="GO:0070041">
    <property type="term" value="F:rRNA (uridine-C5-)-methyltransferase activity"/>
    <property type="evidence" value="ECO:0007669"/>
    <property type="project" value="UniProtKB-ARBA"/>
</dbReference>
<dbReference type="HOGENOM" id="CLU_014689_7_0_3"/>
<dbReference type="CDD" id="cd02440">
    <property type="entry name" value="AdoMet_MTases"/>
    <property type="match status" value="1"/>
</dbReference>
<dbReference type="InterPro" id="IPR012340">
    <property type="entry name" value="NA-bd_OB-fold"/>
</dbReference>
<feature type="binding site" evidence="4">
    <location>
        <position position="385"/>
    </location>
    <ligand>
        <name>S-adenosyl-L-methionine</name>
        <dbReference type="ChEBI" id="CHEBI:59789"/>
    </ligand>
</feature>
<keyword evidence="2 4" id="KW-0808">Transferase</keyword>
<dbReference type="NCBIfam" id="TIGR00479">
    <property type="entry name" value="rumA"/>
    <property type="match status" value="1"/>
</dbReference>
<evidence type="ECO:0000313" key="8">
    <source>
        <dbReference type="Proteomes" id="UP000003613"/>
    </source>
</evidence>
<comment type="caution">
    <text evidence="7">The sequence shown here is derived from an EMBL/GenBank/DDBJ whole genome shotgun (WGS) entry which is preliminary data.</text>
</comment>
<evidence type="ECO:0000256" key="5">
    <source>
        <dbReference type="PROSITE-ProRule" id="PRU10015"/>
    </source>
</evidence>
<dbReference type="SUPFAM" id="SSF53335">
    <property type="entry name" value="S-adenosyl-L-methionine-dependent methyltransferases"/>
    <property type="match status" value="1"/>
</dbReference>
<dbReference type="Proteomes" id="UP000003613">
    <property type="component" value="Unassembled WGS sequence"/>
</dbReference>
<dbReference type="FunFam" id="2.40.50.1070:FF:000003">
    <property type="entry name" value="23S rRNA (Uracil-5-)-methyltransferase RumA"/>
    <property type="match status" value="1"/>
</dbReference>
<reference evidence="7 8" key="1">
    <citation type="submission" date="2012-04" db="EMBL/GenBank/DDBJ databases">
        <authorList>
            <person name="Genoscope - CEA"/>
        </authorList>
    </citation>
    <scope>NUCLEOTIDE SEQUENCE [LARGE SCALE GENOMIC DNA]</scope>
    <source>
        <strain evidence="7 8">9807</strain>
    </source>
</reference>
<dbReference type="PANTHER" id="PTHR11061:SF30">
    <property type="entry name" value="TRNA (URACIL(54)-C(5))-METHYLTRANSFERASE"/>
    <property type="match status" value="1"/>
</dbReference>
<gene>
    <name evidence="7" type="ORF">MICAF_2840009</name>
</gene>
<dbReference type="Pfam" id="PF05958">
    <property type="entry name" value="tRNA_U5-meth_tr"/>
    <property type="match status" value="1"/>
</dbReference>
<dbReference type="AlphaFoldDB" id="I4H611"/>
<dbReference type="InterPro" id="IPR029063">
    <property type="entry name" value="SAM-dependent_MTases_sf"/>
</dbReference>
<keyword evidence="3 4" id="KW-0949">S-adenosyl-L-methionine</keyword>
<dbReference type="PROSITE" id="PS50926">
    <property type="entry name" value="TRAM"/>
    <property type="match status" value="1"/>
</dbReference>
<dbReference type="Gene3D" id="3.40.50.150">
    <property type="entry name" value="Vaccinia Virus protein VP39"/>
    <property type="match status" value="1"/>
</dbReference>
<dbReference type="GO" id="GO:0070475">
    <property type="term" value="P:rRNA base methylation"/>
    <property type="evidence" value="ECO:0007669"/>
    <property type="project" value="TreeGrafter"/>
</dbReference>
<evidence type="ECO:0000256" key="4">
    <source>
        <dbReference type="PROSITE-ProRule" id="PRU01024"/>
    </source>
</evidence>
<feature type="binding site" evidence="4">
    <location>
        <position position="364"/>
    </location>
    <ligand>
        <name>S-adenosyl-L-methionine</name>
        <dbReference type="ChEBI" id="CHEBI:59789"/>
    </ligand>
</feature>
<evidence type="ECO:0000259" key="6">
    <source>
        <dbReference type="PROSITE" id="PS50926"/>
    </source>
</evidence>
<dbReference type="Gene3D" id="2.40.50.1070">
    <property type="match status" value="1"/>
</dbReference>
<feature type="active site" evidence="5">
    <location>
        <position position="457"/>
    </location>
</feature>
<accession>I4H611</accession>
<evidence type="ECO:0000256" key="3">
    <source>
        <dbReference type="ARBA" id="ARBA00022691"/>
    </source>
</evidence>
<dbReference type="Pfam" id="PF01938">
    <property type="entry name" value="TRAM"/>
    <property type="match status" value="1"/>
</dbReference>
<feature type="domain" description="TRAM" evidence="6">
    <location>
        <begin position="52"/>
        <end position="110"/>
    </location>
</feature>
<dbReference type="PANTHER" id="PTHR11061">
    <property type="entry name" value="RNA M5U METHYLTRANSFERASE"/>
    <property type="match status" value="1"/>
</dbReference>
<evidence type="ECO:0000256" key="2">
    <source>
        <dbReference type="ARBA" id="ARBA00022679"/>
    </source>
</evidence>
<comment type="similarity">
    <text evidence="4">Belongs to the class I-like SAM-binding methyltransferase superfamily. RNA M5U methyltransferase family.</text>
</comment>
<dbReference type="EC" id="2.1.1.-" evidence="7"/>
<evidence type="ECO:0000256" key="1">
    <source>
        <dbReference type="ARBA" id="ARBA00022603"/>
    </source>
</evidence>
<proteinExistence type="inferred from homology"/>
<dbReference type="FunFam" id="3.40.50.150:FF:000009">
    <property type="entry name" value="23S rRNA (Uracil(1939)-C(5))-methyltransferase RlmD"/>
    <property type="match status" value="1"/>
</dbReference>
<dbReference type="InterPro" id="IPR010280">
    <property type="entry name" value="U5_MeTrfase_fam"/>
</dbReference>
<organism evidence="7 8">
    <name type="scientific">Microcystis aeruginosa PCC 9807</name>
    <dbReference type="NCBI Taxonomy" id="1160283"/>
    <lineage>
        <taxon>Bacteria</taxon>
        <taxon>Bacillati</taxon>
        <taxon>Cyanobacteriota</taxon>
        <taxon>Cyanophyceae</taxon>
        <taxon>Oscillatoriophycideae</taxon>
        <taxon>Chroococcales</taxon>
        <taxon>Microcystaceae</taxon>
        <taxon>Microcystis</taxon>
    </lineage>
</organism>
<sequence length="507" mass="56814">MGSSRFCVISLTYYMIAQSLCPLCLCGSFHPPPLGGMYLRIHFTHQTQESLTMQQGDLIEIEITDLNHTGEGVGKYRGQVIFVPDTVIGDRIQTRITYIKKSHAIGKLQTILQASPHRIRPRCIVADKCGGCQWQHIDDQFQRLVKKEQVQEVLTRIGGFTDPLVYPPLTGNSPLAYRNKATYPLGFSPTGNVQAGYYRRGSHHLINLNQCPIQDQALNPFLAEIKQDIQEQGWSIYDEKTHQGQLRHLSLRIGRHTGEILLTLISTDNNLQGIETQARQWLAKYANLVGVTVNYNPDRGNAIFGSQTQTIAGRDYITEKFAGLTYQLAADTFFQVNTEAAEALFALICQKLELKGEEILIDAYCGIGTFTLPLAKRVKEVIGLESYSFSLDRAKINAQLNNITNTTFILGAVEKTLPQLTVKPDIILLDPPRKGCDRSVLDSLLQLQSQRIVYISCQSATLARDLQYLCQTGDYQLLEVQTADFFPQTPHVECAAFLRQKNTNMVG</sequence>
<feature type="binding site" evidence="4">
    <location>
        <position position="430"/>
    </location>
    <ligand>
        <name>S-adenosyl-L-methionine</name>
        <dbReference type="ChEBI" id="CHEBI:59789"/>
    </ligand>
</feature>
<name>I4H611_MICAE</name>
<feature type="binding site" evidence="4">
    <location>
        <position position="335"/>
    </location>
    <ligand>
        <name>S-adenosyl-L-methionine</name>
        <dbReference type="ChEBI" id="CHEBI:59789"/>
    </ligand>
</feature>
<dbReference type="InterPro" id="IPR002792">
    <property type="entry name" value="TRAM_dom"/>
</dbReference>
<evidence type="ECO:0000313" key="7">
    <source>
        <dbReference type="EMBL" id="CCI17485.1"/>
    </source>
</evidence>
<dbReference type="InterPro" id="IPR030390">
    <property type="entry name" value="MeTrfase_TrmA_AS"/>
</dbReference>
<dbReference type="FunFam" id="2.40.50.140:FF:000097">
    <property type="entry name" value="23S rRNA (uracil(1939)-C(5))-methyltransferase RlmD"/>
    <property type="match status" value="1"/>
</dbReference>
<protein>
    <submittedName>
        <fullName evidence="7">Putative enzyme</fullName>
        <ecNumber evidence="7">2.1.1.-</ecNumber>
    </submittedName>
</protein>
<dbReference type="SUPFAM" id="SSF50249">
    <property type="entry name" value="Nucleic acid-binding proteins"/>
    <property type="match status" value="1"/>
</dbReference>
<dbReference type="PROSITE" id="PS51687">
    <property type="entry name" value="SAM_MT_RNA_M5U"/>
    <property type="match status" value="1"/>
</dbReference>
<dbReference type="PROSITE" id="PS01230">
    <property type="entry name" value="TRMA_1"/>
    <property type="match status" value="1"/>
</dbReference>